<dbReference type="InterPro" id="IPR050123">
    <property type="entry name" value="Prok_molybdopt-oxidoreductase"/>
</dbReference>
<keyword evidence="6" id="KW-0479">Metal-binding</keyword>
<dbReference type="PROSITE" id="PS00198">
    <property type="entry name" value="4FE4S_FER_1"/>
    <property type="match status" value="1"/>
</dbReference>
<sequence length="868" mass="96490">GIDIPHLCYEERLIPSSSCRLCVVEVKGVQNLVASCSYPVREGMEVRTDTERVKRARRVALELLISNHPLDCMTCEKSGDCLLEKYAYELGVSSSRFQGEKISYPVIQDNPFIERDNTKCILCGRCVIVCSDIQQCQVLDFAKRGFSTIITTGFDKKLTETDCVFCGNCLSVCPVGALVERERKGKGREWEFKKTTTICPYCGCGCQITLHTKDNKVVKVTSSSDAPANSGWLCVKGRFGFEFINSPERLTHPLIKKNGVFKKVSWEEALEFTASRLKEIKRKYGENSIAGLSSAKCTNEENYLFQKFMRQVIGTNNVDHCARLCHSSTVAGLASAFGSGAMTNSIEEISEADCILVTGSNTTETHPIVALKIKEAVKKGAYLLVADPRKIELTKFAFLWLRHRPGTDVALFNGMMHVILKEGLEDKNFIKERTEGFDIFKEVIKDYPPEKVEKITGVKAADLIKAAKIYATSEKSSIIYAMGITQHVTGTDNVLSLANLAMLCGKVGKRSCGVNPLRGQNNVQGACDMGALPNVFPGYQSVKDEKIREKFEKAWQTRLPEEPGLTVVEMIHAAEEGKIKAMYIMGENSALSDPNSLRTRKALEKLEFLIVQDIFMSETAKLADVIFPAACFAEKEGTFTNTERRVQRLKKALDPPGEAKADWEIICLLSTKMGHPTGYENPSFIMKEIASLTPIYAGIDYSRLGKKGLQWPCPDLSHPGTLYLHKDKFTRGKGKFHPVPYKTPAELPDREYPFILSTGRVLFHFHTGTMTRKVKGISEVYPEGVVEINPGDADFLGIVEDEIVKVKSRRGEVKAKVKITEKSPPGVLFMTFHFAESSCNLLTIDALDPVAKIPEFKVCAVKIEKVEG</sequence>
<dbReference type="Gene3D" id="2.20.25.90">
    <property type="entry name" value="ADC-like domains"/>
    <property type="match status" value="1"/>
</dbReference>
<dbReference type="SUPFAM" id="SSF50692">
    <property type="entry name" value="ADC-like"/>
    <property type="match status" value="1"/>
</dbReference>
<dbReference type="Pfam" id="PF13510">
    <property type="entry name" value="Fer2_4"/>
    <property type="match status" value="1"/>
</dbReference>
<evidence type="ECO:0000259" key="11">
    <source>
        <dbReference type="PROSITE" id="PS51379"/>
    </source>
</evidence>
<dbReference type="NCBIfam" id="TIGR01591">
    <property type="entry name" value="Fdh-alpha"/>
    <property type="match status" value="1"/>
</dbReference>
<dbReference type="InterPro" id="IPR041925">
    <property type="entry name" value="CT_Formate-Dh_H"/>
</dbReference>
<organism evidence="14">
    <name type="scientific">Aerophobetes bacterium</name>
    <dbReference type="NCBI Taxonomy" id="2030807"/>
    <lineage>
        <taxon>Bacteria</taxon>
        <taxon>Candidatus Aerophobota</taxon>
    </lineage>
</organism>
<protein>
    <submittedName>
        <fullName evidence="14">Formate dehydrogenase subunit alpha</fullName>
    </submittedName>
</protein>
<dbReference type="Pfam" id="PF10588">
    <property type="entry name" value="NADH-G_4Fe-4S_3"/>
    <property type="match status" value="1"/>
</dbReference>
<dbReference type="Gene3D" id="3.30.70.20">
    <property type="match status" value="1"/>
</dbReference>
<dbReference type="SMART" id="SM00926">
    <property type="entry name" value="Molybdop_Fe4S4"/>
    <property type="match status" value="1"/>
</dbReference>
<evidence type="ECO:0000256" key="9">
    <source>
        <dbReference type="ARBA" id="ARBA00023004"/>
    </source>
</evidence>
<evidence type="ECO:0000256" key="3">
    <source>
        <dbReference type="ARBA" id="ARBA00022485"/>
    </source>
</evidence>
<dbReference type="GO" id="GO:0046872">
    <property type="term" value="F:metal ion binding"/>
    <property type="evidence" value="ECO:0007669"/>
    <property type="project" value="UniProtKB-KW"/>
</dbReference>
<comment type="cofactor">
    <cofactor evidence="1">
        <name>Mo-bis(molybdopterin guanine dinucleotide)</name>
        <dbReference type="ChEBI" id="CHEBI:60539"/>
    </cofactor>
</comment>
<keyword evidence="7" id="KW-0677">Repeat</keyword>
<evidence type="ECO:0000256" key="7">
    <source>
        <dbReference type="ARBA" id="ARBA00022737"/>
    </source>
</evidence>
<dbReference type="Gene3D" id="3.40.228.10">
    <property type="entry name" value="Dimethylsulfoxide Reductase, domain 2"/>
    <property type="match status" value="1"/>
</dbReference>
<dbReference type="FunFam" id="2.40.40.20:FF:000005">
    <property type="entry name" value="Periplasmic nitrate reductase"/>
    <property type="match status" value="1"/>
</dbReference>
<dbReference type="GO" id="GO:0003954">
    <property type="term" value="F:NADH dehydrogenase activity"/>
    <property type="evidence" value="ECO:0007669"/>
    <property type="project" value="TreeGrafter"/>
</dbReference>
<dbReference type="GO" id="GO:0051539">
    <property type="term" value="F:4 iron, 4 sulfur cluster binding"/>
    <property type="evidence" value="ECO:0007669"/>
    <property type="project" value="UniProtKB-KW"/>
</dbReference>
<evidence type="ECO:0000313" key="14">
    <source>
        <dbReference type="EMBL" id="HHF98025.1"/>
    </source>
</evidence>
<dbReference type="PROSITE" id="PS51669">
    <property type="entry name" value="4FE4S_MOW_BIS_MGD"/>
    <property type="match status" value="1"/>
</dbReference>
<dbReference type="EMBL" id="DRTT01000024">
    <property type="protein sequence ID" value="HHF98025.1"/>
    <property type="molecule type" value="Genomic_DNA"/>
</dbReference>
<feature type="domain" description="4Fe-4S Mo/W bis-MGD-type" evidence="12">
    <location>
        <begin position="192"/>
        <end position="248"/>
    </location>
</feature>
<evidence type="ECO:0000256" key="5">
    <source>
        <dbReference type="ARBA" id="ARBA00022714"/>
    </source>
</evidence>
<dbReference type="PROSITE" id="PS00932">
    <property type="entry name" value="MOLYBDOPTERIN_PROK_3"/>
    <property type="match status" value="1"/>
</dbReference>
<dbReference type="InterPro" id="IPR036010">
    <property type="entry name" value="2Fe-2S_ferredoxin-like_sf"/>
</dbReference>
<dbReference type="Gene3D" id="2.40.40.20">
    <property type="match status" value="1"/>
</dbReference>
<dbReference type="InterPro" id="IPR041924">
    <property type="entry name" value="Formate_Dh-H_N"/>
</dbReference>
<dbReference type="SUPFAM" id="SSF53706">
    <property type="entry name" value="Formate dehydrogenase/DMSO reductase, domains 1-3"/>
    <property type="match status" value="1"/>
</dbReference>
<evidence type="ECO:0000256" key="4">
    <source>
        <dbReference type="ARBA" id="ARBA00022505"/>
    </source>
</evidence>
<dbReference type="InterPro" id="IPR006478">
    <property type="entry name" value="Formate_DH_asu"/>
</dbReference>
<dbReference type="GO" id="GO:0008863">
    <property type="term" value="F:formate dehydrogenase (NAD+) activity"/>
    <property type="evidence" value="ECO:0007669"/>
    <property type="project" value="InterPro"/>
</dbReference>
<evidence type="ECO:0000256" key="6">
    <source>
        <dbReference type="ARBA" id="ARBA00022723"/>
    </source>
</evidence>
<dbReference type="GO" id="GO:0015942">
    <property type="term" value="P:formate metabolic process"/>
    <property type="evidence" value="ECO:0007669"/>
    <property type="project" value="InterPro"/>
</dbReference>
<dbReference type="PANTHER" id="PTHR43105:SF14">
    <property type="entry name" value="FORMATE DEHYDROGENASE H"/>
    <property type="match status" value="1"/>
</dbReference>
<dbReference type="AlphaFoldDB" id="A0A7V5LYZ6"/>
<dbReference type="InterPro" id="IPR019574">
    <property type="entry name" value="NADH_UbQ_OxRdtase_Gsu_4Fe4S-bd"/>
</dbReference>
<dbReference type="InterPro" id="IPR006657">
    <property type="entry name" value="MoPterin_dinucl-bd_dom"/>
</dbReference>
<dbReference type="Pfam" id="PF01568">
    <property type="entry name" value="Molydop_binding"/>
    <property type="match status" value="1"/>
</dbReference>
<dbReference type="InterPro" id="IPR017896">
    <property type="entry name" value="4Fe4S_Fe-S-bd"/>
</dbReference>
<keyword evidence="5" id="KW-0001">2Fe-2S</keyword>
<evidence type="ECO:0000256" key="8">
    <source>
        <dbReference type="ARBA" id="ARBA00023002"/>
    </source>
</evidence>
<evidence type="ECO:0000259" key="13">
    <source>
        <dbReference type="PROSITE" id="PS51839"/>
    </source>
</evidence>
<dbReference type="InterPro" id="IPR006656">
    <property type="entry name" value="Mopterin_OxRdtase"/>
</dbReference>
<comment type="cofactor">
    <cofactor evidence="2">
        <name>[4Fe-4S] cluster</name>
        <dbReference type="ChEBI" id="CHEBI:49883"/>
    </cofactor>
</comment>
<dbReference type="Gene3D" id="3.10.20.740">
    <property type="match status" value="1"/>
</dbReference>
<keyword evidence="8" id="KW-0560">Oxidoreductase</keyword>
<dbReference type="Pfam" id="PF22117">
    <property type="entry name" value="Fer4_Nqo3"/>
    <property type="match status" value="1"/>
</dbReference>
<dbReference type="FunFam" id="2.20.25.90:FF:000001">
    <property type="entry name" value="Formate dehydrogenase subunit alpha"/>
    <property type="match status" value="1"/>
</dbReference>
<keyword evidence="3" id="KW-0004">4Fe-4S</keyword>
<dbReference type="InterPro" id="IPR054351">
    <property type="entry name" value="NADH_UbQ_OxRdtase_ferredoxin"/>
</dbReference>
<dbReference type="FunFam" id="3.30.70.20:FF:000035">
    <property type="entry name" value="Iron hydrogenase 1"/>
    <property type="match status" value="1"/>
</dbReference>
<dbReference type="FunFam" id="3.40.228.10:FF:000002">
    <property type="entry name" value="Formate dehydrogenase subunit alpha"/>
    <property type="match status" value="1"/>
</dbReference>
<dbReference type="PROSITE" id="PS51839">
    <property type="entry name" value="4FE4S_HC3"/>
    <property type="match status" value="1"/>
</dbReference>
<name>A0A7V5LYZ6_UNCAE</name>
<dbReference type="PANTHER" id="PTHR43105">
    <property type="entry name" value="RESPIRATORY NITRATE REDUCTASE"/>
    <property type="match status" value="1"/>
</dbReference>
<dbReference type="InterPro" id="IPR006655">
    <property type="entry name" value="Mopterin_OxRdtase_prok_CS"/>
</dbReference>
<dbReference type="GO" id="GO:0022904">
    <property type="term" value="P:respiratory electron transport chain"/>
    <property type="evidence" value="ECO:0007669"/>
    <property type="project" value="TreeGrafter"/>
</dbReference>
<evidence type="ECO:0000259" key="12">
    <source>
        <dbReference type="PROSITE" id="PS51669"/>
    </source>
</evidence>
<dbReference type="PROSITE" id="PS51379">
    <property type="entry name" value="4FE4S_FER_2"/>
    <property type="match status" value="2"/>
</dbReference>
<dbReference type="SUPFAM" id="SSF54862">
    <property type="entry name" value="4Fe-4S ferredoxins"/>
    <property type="match status" value="1"/>
</dbReference>
<dbReference type="GO" id="GO:0043546">
    <property type="term" value="F:molybdopterin cofactor binding"/>
    <property type="evidence" value="ECO:0007669"/>
    <property type="project" value="InterPro"/>
</dbReference>
<feature type="domain" description="4Fe-4S ferredoxin-type" evidence="11">
    <location>
        <begin position="111"/>
        <end position="141"/>
    </location>
</feature>
<dbReference type="Pfam" id="PF00384">
    <property type="entry name" value="Molybdopterin"/>
    <property type="match status" value="1"/>
</dbReference>
<dbReference type="GO" id="GO:0016020">
    <property type="term" value="C:membrane"/>
    <property type="evidence" value="ECO:0007669"/>
    <property type="project" value="TreeGrafter"/>
</dbReference>
<evidence type="ECO:0000256" key="2">
    <source>
        <dbReference type="ARBA" id="ARBA00001966"/>
    </source>
</evidence>
<dbReference type="SMART" id="SM00929">
    <property type="entry name" value="NADH-G_4Fe-4S_3"/>
    <property type="match status" value="1"/>
</dbReference>
<dbReference type="Gene3D" id="3.40.50.740">
    <property type="match status" value="1"/>
</dbReference>
<accession>A0A7V5LYZ6</accession>
<dbReference type="InterPro" id="IPR017900">
    <property type="entry name" value="4Fe4S_Fe_S_CS"/>
</dbReference>
<dbReference type="PIRSF" id="PIRSF036643">
    <property type="entry name" value="FDH_alpha"/>
    <property type="match status" value="1"/>
</dbReference>
<dbReference type="InterPro" id="IPR006963">
    <property type="entry name" value="Mopterin_OxRdtase_4Fe-4S_dom"/>
</dbReference>
<comment type="caution">
    <text evidence="14">The sequence shown here is derived from an EMBL/GenBank/DDBJ whole genome shotgun (WGS) entry which is preliminary data.</text>
</comment>
<keyword evidence="10" id="KW-0411">Iron-sulfur</keyword>
<dbReference type="GO" id="GO:0051537">
    <property type="term" value="F:2 iron, 2 sulfur cluster binding"/>
    <property type="evidence" value="ECO:0007669"/>
    <property type="project" value="UniProtKB-KW"/>
</dbReference>
<dbReference type="Proteomes" id="UP000886070">
    <property type="component" value="Unassembled WGS sequence"/>
</dbReference>
<keyword evidence="9" id="KW-0408">Iron</keyword>
<feature type="domain" description="4Fe-4S His(Cys)3-ligated-type" evidence="13">
    <location>
        <begin position="52"/>
        <end position="91"/>
    </location>
</feature>
<proteinExistence type="predicted"/>
<dbReference type="Pfam" id="PF04879">
    <property type="entry name" value="Molybdop_Fe4S4"/>
    <property type="match status" value="1"/>
</dbReference>
<feature type="non-terminal residue" evidence="14">
    <location>
        <position position="1"/>
    </location>
</feature>
<gene>
    <name evidence="14" type="ORF">ENL39_00855</name>
</gene>
<dbReference type="SUPFAM" id="SSF54292">
    <property type="entry name" value="2Fe-2S ferredoxin-like"/>
    <property type="match status" value="1"/>
</dbReference>
<evidence type="ECO:0000256" key="1">
    <source>
        <dbReference type="ARBA" id="ARBA00001942"/>
    </source>
</evidence>
<evidence type="ECO:0000256" key="10">
    <source>
        <dbReference type="ARBA" id="ARBA00023014"/>
    </source>
</evidence>
<dbReference type="CDD" id="cd02790">
    <property type="entry name" value="MopB_CT_Formate-Dh_H"/>
    <property type="match status" value="1"/>
</dbReference>
<reference evidence="14" key="1">
    <citation type="journal article" date="2020" name="mSystems">
        <title>Genome- and Community-Level Interaction Insights into Carbon Utilization and Element Cycling Functions of Hydrothermarchaeota in Hydrothermal Sediment.</title>
        <authorList>
            <person name="Zhou Z."/>
            <person name="Liu Y."/>
            <person name="Xu W."/>
            <person name="Pan J."/>
            <person name="Luo Z.H."/>
            <person name="Li M."/>
        </authorList>
    </citation>
    <scope>NUCLEOTIDE SEQUENCE [LARGE SCALE GENOMIC DNA]</scope>
    <source>
        <strain evidence="14">HyVt-92</strain>
    </source>
</reference>
<dbReference type="InterPro" id="IPR009010">
    <property type="entry name" value="Asp_de-COase-like_dom_sf"/>
</dbReference>
<feature type="domain" description="4Fe-4S ferredoxin-type" evidence="11">
    <location>
        <begin position="154"/>
        <end position="183"/>
    </location>
</feature>
<keyword evidence="4" id="KW-0500">Molybdenum</keyword>
<dbReference type="CDD" id="cd02753">
    <property type="entry name" value="MopB_Formate-Dh-H"/>
    <property type="match status" value="1"/>
</dbReference>